<dbReference type="CDD" id="cd05374">
    <property type="entry name" value="17beta-HSD-like_SDR_c"/>
    <property type="match status" value="1"/>
</dbReference>
<dbReference type="EMBL" id="AZCN01000020">
    <property type="protein sequence ID" value="KRK18070.1"/>
    <property type="molecule type" value="Genomic_DNA"/>
</dbReference>
<dbReference type="InterPro" id="IPR002347">
    <property type="entry name" value="SDR_fam"/>
</dbReference>
<protein>
    <submittedName>
        <fullName evidence="4">Short chain dehydrogenase</fullName>
    </submittedName>
</protein>
<dbReference type="NCBIfam" id="NF004826">
    <property type="entry name" value="PRK06182.1"/>
    <property type="match status" value="1"/>
</dbReference>
<dbReference type="PATRIC" id="fig|913848.6.peg.840"/>
<evidence type="ECO:0000256" key="3">
    <source>
        <dbReference type="RuleBase" id="RU000363"/>
    </source>
</evidence>
<dbReference type="PANTHER" id="PTHR44169">
    <property type="entry name" value="NADPH-DEPENDENT 1-ACYLDIHYDROXYACETONE PHOSPHATE REDUCTASE"/>
    <property type="match status" value="1"/>
</dbReference>
<dbReference type="Pfam" id="PF00106">
    <property type="entry name" value="adh_short"/>
    <property type="match status" value="1"/>
</dbReference>
<comment type="caution">
    <text evidence="4">The sequence shown here is derived from an EMBL/GenBank/DDBJ whole genome shotgun (WGS) entry which is preliminary data.</text>
</comment>
<evidence type="ECO:0000256" key="1">
    <source>
        <dbReference type="ARBA" id="ARBA00006484"/>
    </source>
</evidence>
<gene>
    <name evidence="4" type="ORF">FD22_GL000810</name>
</gene>
<comment type="similarity">
    <text evidence="1 3">Belongs to the short-chain dehydrogenases/reductases (SDR) family.</text>
</comment>
<dbReference type="GO" id="GO:0016491">
    <property type="term" value="F:oxidoreductase activity"/>
    <property type="evidence" value="ECO:0007669"/>
    <property type="project" value="UniProtKB-KW"/>
</dbReference>
<dbReference type="PRINTS" id="PR00080">
    <property type="entry name" value="SDRFAMILY"/>
</dbReference>
<dbReference type="SUPFAM" id="SSF51735">
    <property type="entry name" value="NAD(P)-binding Rossmann-fold domains"/>
    <property type="match status" value="1"/>
</dbReference>
<dbReference type="Gene3D" id="3.40.50.720">
    <property type="entry name" value="NAD(P)-binding Rossmann-like Domain"/>
    <property type="match status" value="1"/>
</dbReference>
<proteinExistence type="inferred from homology"/>
<dbReference type="AlphaFoldDB" id="A0A0R1F8N4"/>
<evidence type="ECO:0000256" key="2">
    <source>
        <dbReference type="ARBA" id="ARBA00023002"/>
    </source>
</evidence>
<dbReference type="Proteomes" id="UP000051181">
    <property type="component" value="Unassembled WGS sequence"/>
</dbReference>
<keyword evidence="2" id="KW-0560">Oxidoreductase</keyword>
<dbReference type="eggNOG" id="COG0300">
    <property type="taxonomic scope" value="Bacteria"/>
</dbReference>
<name>A0A0R1F8N4_9LACO</name>
<evidence type="ECO:0000313" key="5">
    <source>
        <dbReference type="Proteomes" id="UP000051181"/>
    </source>
</evidence>
<evidence type="ECO:0000313" key="4">
    <source>
        <dbReference type="EMBL" id="KRK18070.1"/>
    </source>
</evidence>
<dbReference type="PRINTS" id="PR00081">
    <property type="entry name" value="GDHRDH"/>
</dbReference>
<accession>A0A0R1F8N4</accession>
<dbReference type="PANTHER" id="PTHR44169:SF6">
    <property type="entry name" value="NADPH-DEPENDENT 1-ACYLDIHYDROXYACETONE PHOSPHATE REDUCTASE"/>
    <property type="match status" value="1"/>
</dbReference>
<reference evidence="4 5" key="1">
    <citation type="journal article" date="2015" name="Genome Announc.">
        <title>Expanding the biotechnology potential of lactobacilli through comparative genomics of 213 strains and associated genera.</title>
        <authorList>
            <person name="Sun Z."/>
            <person name="Harris H.M."/>
            <person name="McCann A."/>
            <person name="Guo C."/>
            <person name="Argimon S."/>
            <person name="Zhang W."/>
            <person name="Yang X."/>
            <person name="Jeffery I.B."/>
            <person name="Cooney J.C."/>
            <person name="Kagawa T.F."/>
            <person name="Liu W."/>
            <person name="Song Y."/>
            <person name="Salvetti E."/>
            <person name="Wrobel A."/>
            <person name="Rasinkangas P."/>
            <person name="Parkhill J."/>
            <person name="Rea M.C."/>
            <person name="O'Sullivan O."/>
            <person name="Ritari J."/>
            <person name="Douillard F.P."/>
            <person name="Paul Ross R."/>
            <person name="Yang R."/>
            <person name="Briner A.E."/>
            <person name="Felis G.E."/>
            <person name="de Vos W.M."/>
            <person name="Barrangou R."/>
            <person name="Klaenhammer T.R."/>
            <person name="Caufield P.W."/>
            <person name="Cui Y."/>
            <person name="Zhang H."/>
            <person name="O'Toole P.W."/>
        </authorList>
    </citation>
    <scope>NUCLEOTIDE SEQUENCE [LARGE SCALE GENOMIC DNA]</scope>
    <source>
        <strain evidence="4 5">DSM 20001</strain>
    </source>
</reference>
<dbReference type="GeneID" id="65918306"/>
<organism evidence="4 5">
    <name type="scientific">Loigolactobacillus coryniformis subsp. coryniformis KCTC 3167 = DSM 20001</name>
    <dbReference type="NCBI Taxonomy" id="913848"/>
    <lineage>
        <taxon>Bacteria</taxon>
        <taxon>Bacillati</taxon>
        <taxon>Bacillota</taxon>
        <taxon>Bacilli</taxon>
        <taxon>Lactobacillales</taxon>
        <taxon>Lactobacillaceae</taxon>
        <taxon>Loigolactobacillus</taxon>
    </lineage>
</organism>
<dbReference type="InterPro" id="IPR036291">
    <property type="entry name" value="NAD(P)-bd_dom_sf"/>
</dbReference>
<sequence length="289" mass="31864">MRPFTQQVVLLTGASSGIGEATAIRLRQRGFIVYAAARRVERMQHLTGLGVHVLPLDVTDEAALKNVVQQIMTREQRLDILINNAGFGEYGAVEDVPIKDGRRQFEVNVFGVMRLIQLVLPIMRRQHFGRIINTSSIGGKIYQPLSAWYMGTKHALEGMSDSLRMEVKPFGIDVVLIEPGATKTEWAGIAKAKLTQISGHGAYTAAVREMAGQLSLFAKMGSAPTVIADLMERAATAKRPRTRYVGGFGSRASLIGRHLLSDRQFDVVMAATLGLSYQLYRHYQKQGGH</sequence>
<dbReference type="RefSeq" id="WP_010010332.1">
    <property type="nucleotide sequence ID" value="NZ_AZCN01000020.1"/>
</dbReference>